<dbReference type="InterPro" id="IPR039662">
    <property type="entry name" value="Cohesin_Scc3/SA"/>
</dbReference>
<dbReference type="PANTHER" id="PTHR11199:SF0">
    <property type="entry name" value="LD34181P-RELATED"/>
    <property type="match status" value="1"/>
</dbReference>
<dbReference type="PROSITE" id="PS51425">
    <property type="entry name" value="SCD"/>
    <property type="match status" value="1"/>
</dbReference>
<dbReference type="GO" id="GO:0005634">
    <property type="term" value="C:nucleus"/>
    <property type="evidence" value="ECO:0007669"/>
    <property type="project" value="TreeGrafter"/>
</dbReference>
<evidence type="ECO:0000256" key="1">
    <source>
        <dbReference type="ARBA" id="ARBA00005486"/>
    </source>
</evidence>
<comment type="caution">
    <text evidence="5">The sequence shown here is derived from an EMBL/GenBank/DDBJ whole genome shotgun (WGS) entry which is preliminary data.</text>
</comment>
<dbReference type="EMBL" id="CARXXK010000005">
    <property type="protein sequence ID" value="CAI6368990.1"/>
    <property type="molecule type" value="Genomic_DNA"/>
</dbReference>
<protein>
    <recommendedName>
        <fullName evidence="4">SCD domain-containing protein</fullName>
    </recommendedName>
</protein>
<feature type="domain" description="SCD" evidence="4">
    <location>
        <begin position="136"/>
        <end position="223"/>
    </location>
</feature>
<dbReference type="AlphaFoldDB" id="A0AAV0XKK9"/>
<dbReference type="SUPFAM" id="SSF48371">
    <property type="entry name" value="ARM repeat"/>
    <property type="match status" value="1"/>
</dbReference>
<evidence type="ECO:0000259" key="4">
    <source>
        <dbReference type="PROSITE" id="PS51425"/>
    </source>
</evidence>
<evidence type="ECO:0000313" key="6">
    <source>
        <dbReference type="Proteomes" id="UP001160148"/>
    </source>
</evidence>
<dbReference type="Pfam" id="PF21581">
    <property type="entry name" value="SCD"/>
    <property type="match status" value="1"/>
</dbReference>
<dbReference type="GO" id="GO:0003682">
    <property type="term" value="F:chromatin binding"/>
    <property type="evidence" value="ECO:0007669"/>
    <property type="project" value="TreeGrafter"/>
</dbReference>
<comment type="similarity">
    <text evidence="1">Belongs to the SCC3 family.</text>
</comment>
<name>A0AAV0XKK9_9HEMI</name>
<keyword evidence="2" id="KW-0175">Coiled coil</keyword>
<dbReference type="GO" id="GO:0008278">
    <property type="term" value="C:cohesin complex"/>
    <property type="evidence" value="ECO:0007669"/>
    <property type="project" value="TreeGrafter"/>
</dbReference>
<feature type="coiled-coil region" evidence="2">
    <location>
        <begin position="100"/>
        <end position="146"/>
    </location>
</feature>
<feature type="region of interest" description="Disordered" evidence="3">
    <location>
        <begin position="793"/>
        <end position="870"/>
    </location>
</feature>
<dbReference type="InterPro" id="IPR016024">
    <property type="entry name" value="ARM-type_fold"/>
</dbReference>
<dbReference type="InterPro" id="IPR020839">
    <property type="entry name" value="SCD"/>
</dbReference>
<dbReference type="GO" id="GO:0000785">
    <property type="term" value="C:chromatin"/>
    <property type="evidence" value="ECO:0007669"/>
    <property type="project" value="TreeGrafter"/>
</dbReference>
<reference evidence="5 6" key="1">
    <citation type="submission" date="2023-01" db="EMBL/GenBank/DDBJ databases">
        <authorList>
            <person name="Whitehead M."/>
        </authorList>
    </citation>
    <scope>NUCLEOTIDE SEQUENCE [LARGE SCALE GENOMIC DNA]</scope>
</reference>
<dbReference type="Pfam" id="PF24571">
    <property type="entry name" value="HEAT_SCC3-SA"/>
    <property type="match status" value="1"/>
</dbReference>
<dbReference type="GO" id="GO:0007062">
    <property type="term" value="P:sister chromatid cohesion"/>
    <property type="evidence" value="ECO:0007669"/>
    <property type="project" value="UniProtKB-ARBA"/>
</dbReference>
<evidence type="ECO:0000313" key="5">
    <source>
        <dbReference type="EMBL" id="CAI6368990.1"/>
    </source>
</evidence>
<proteinExistence type="inferred from homology"/>
<dbReference type="Proteomes" id="UP001160148">
    <property type="component" value="Unassembled WGS sequence"/>
</dbReference>
<accession>A0AAV0XKK9</accession>
<dbReference type="Pfam" id="PF08514">
    <property type="entry name" value="STAG"/>
    <property type="match status" value="1"/>
</dbReference>
<feature type="compositionally biased region" description="Polar residues" evidence="3">
    <location>
        <begin position="852"/>
        <end position="870"/>
    </location>
</feature>
<feature type="compositionally biased region" description="Acidic residues" evidence="3">
    <location>
        <begin position="809"/>
        <end position="818"/>
    </location>
</feature>
<gene>
    <name evidence="5" type="ORF">MEUPH1_LOCUS23284</name>
</gene>
<evidence type="ECO:0000256" key="2">
    <source>
        <dbReference type="SAM" id="Coils"/>
    </source>
</evidence>
<dbReference type="InterPro" id="IPR013721">
    <property type="entry name" value="STAG"/>
</dbReference>
<evidence type="ECO:0000256" key="3">
    <source>
        <dbReference type="SAM" id="MobiDB-lite"/>
    </source>
</evidence>
<organism evidence="5 6">
    <name type="scientific">Macrosiphum euphorbiae</name>
    <name type="common">potato aphid</name>
    <dbReference type="NCBI Taxonomy" id="13131"/>
    <lineage>
        <taxon>Eukaryota</taxon>
        <taxon>Metazoa</taxon>
        <taxon>Ecdysozoa</taxon>
        <taxon>Arthropoda</taxon>
        <taxon>Hexapoda</taxon>
        <taxon>Insecta</taxon>
        <taxon>Pterygota</taxon>
        <taxon>Neoptera</taxon>
        <taxon>Paraneoptera</taxon>
        <taxon>Hemiptera</taxon>
        <taxon>Sternorrhyncha</taxon>
        <taxon>Aphidomorpha</taxon>
        <taxon>Aphidoidea</taxon>
        <taxon>Aphididae</taxon>
        <taxon>Macrosiphini</taxon>
        <taxon>Macrosiphum</taxon>
    </lineage>
</organism>
<dbReference type="InterPro" id="IPR056396">
    <property type="entry name" value="HEAT_SCC3-SA"/>
</dbReference>
<dbReference type="PANTHER" id="PTHR11199">
    <property type="entry name" value="STROMAL ANTIGEN"/>
    <property type="match status" value="1"/>
</dbReference>
<keyword evidence="6" id="KW-1185">Reference proteome</keyword>
<sequence length="886" mass="102224">MKKVEISLIMSGIQWKKFRSNFCDFVGHLVKQCQYSIIYDQYLMDNMISLLTGLSESQVRAFRHTATLAGNLLSTPINYKIYYTQFSLNFSHVDVALIVSVNLDNTQRQYEAERQKARDKRTSDRLESLMAIRQELEENMDEIKNMLTYMFKSVFVHRYRDTLPEIRAICMAEIGYIGWTLHDKVGEVRLKCLQALQPLYASEELKSKLELFTCKFKDRIVAMKLDKEYDVAVEAVRLVISILKHHRDILSDKDFAQAAGEFLNERLFKPEEDTKTVRTKRGKKRLPNTPLIRDLVQFFIESELHEHGAYLVDSLIDSNEMMKDWECMTDLLLEEPGLSEERMDDRQETSLIELMVCCIKQAATGEAPVGRGPNRKMMSVKEIKQVQDDKQRLTEHFIKVLPPLIDKYRADADKLINLLSIPQYFDLDIHTTSRQESNLDLLLKKIHLVTDKHQNDEVLETCAKTLEILCSKNNSTLATRCSVQKSTLMDTITNKHRESMDDWNNLIEGNEKPDDDEIYNVVNSMKKISILYSCHNLGPWNLWDIIFKDLKMAHEGSKPLPEEAIKYSIAAFLGNLIYDSDKELQDLLNNFIQKNVFVYEEEGVQDEHSKIEELHERSNFLASYCKLIVYGMIPVTCAADIFKHYVKSYNEYGDIIKTTIGKAREINKVICARTMVVSLITSFREQQINCGTFRISRSSQEFSSLKELAKRFALSFELDALKNREAMAALHREGVLFAVGTDEGIAQDDPSVPPPHVAFLEILAEFTNKLLKQDKRIVLNYLDKHITSAVPSSLTSRRAYTRRNKKETYDDDDDEGSDQDFGTPSIQNEAPLKKRKSKIIKSQDNRSELNSDETNWSDSTVAGGSRPTRQCINRSIPYRYIQEDDD</sequence>